<dbReference type="OrthoDB" id="9801841at2"/>
<evidence type="ECO:0000313" key="1">
    <source>
        <dbReference type="EMBL" id="PHP65668.1"/>
    </source>
</evidence>
<protein>
    <recommendedName>
        <fullName evidence="3">Methyltransferase domain-containing protein</fullName>
    </recommendedName>
</protein>
<dbReference type="SUPFAM" id="SSF56112">
    <property type="entry name" value="Protein kinase-like (PK-like)"/>
    <property type="match status" value="1"/>
</dbReference>
<proteinExistence type="predicted"/>
<dbReference type="SUPFAM" id="SSF53335">
    <property type="entry name" value="S-adenosyl-L-methionine-dependent methyltransferases"/>
    <property type="match status" value="1"/>
</dbReference>
<evidence type="ECO:0000313" key="2">
    <source>
        <dbReference type="Proteomes" id="UP000221168"/>
    </source>
</evidence>
<gene>
    <name evidence="1" type="ORF">CSC94_17625</name>
</gene>
<organism evidence="1 2">
    <name type="scientific">Zhengella mangrovi</name>
    <dbReference type="NCBI Taxonomy" id="1982044"/>
    <lineage>
        <taxon>Bacteria</taxon>
        <taxon>Pseudomonadati</taxon>
        <taxon>Pseudomonadota</taxon>
        <taxon>Alphaproteobacteria</taxon>
        <taxon>Hyphomicrobiales</taxon>
        <taxon>Notoacmeibacteraceae</taxon>
        <taxon>Zhengella</taxon>
    </lineage>
</organism>
<reference evidence="1 2" key="1">
    <citation type="submission" date="2017-10" db="EMBL/GenBank/DDBJ databases">
        <title>Sedimentibacterium mangrovi gen. nov., sp. nov., a novel member of family Phyllobacteriacea isolated from mangrove sediment.</title>
        <authorList>
            <person name="Liao H."/>
            <person name="Tian Y."/>
        </authorList>
    </citation>
    <scope>NUCLEOTIDE SEQUENCE [LARGE SCALE GENOMIC DNA]</scope>
    <source>
        <strain evidence="1 2">X9-2-2</strain>
    </source>
</reference>
<dbReference type="Gene3D" id="3.40.50.150">
    <property type="entry name" value="Vaccinia Virus protein VP39"/>
    <property type="match status" value="1"/>
</dbReference>
<name>A0A2G1QKD5_9HYPH</name>
<dbReference type="Proteomes" id="UP000221168">
    <property type="component" value="Unassembled WGS sequence"/>
</dbReference>
<dbReference type="EMBL" id="PDVP01000013">
    <property type="protein sequence ID" value="PHP65668.1"/>
    <property type="molecule type" value="Genomic_DNA"/>
</dbReference>
<keyword evidence="2" id="KW-1185">Reference proteome</keyword>
<comment type="caution">
    <text evidence="1">The sequence shown here is derived from an EMBL/GenBank/DDBJ whole genome shotgun (WGS) entry which is preliminary data.</text>
</comment>
<sequence>MSEPYQDIYQDGEILAAGLNPSCPDRYAVLEPYLRRFKRRFSLIDLGCDQGYFALRTLDEFDSVAVLLEGDWRKQRSLVARLKKAASRDRFCFLRHKLTNEKIARLAECEHFDVVLALNVAHHLEDITGVIESLLDLGSLVVIEVPSPADEGACNPQTTARLKAQLDAAGGSPDIYRTARHTSAEPGFLYVFDRTGRTKSLRRPYYHVEDRAAPAEIDHIRIRSDWASSDKEDLKRQQVRPFIPGLNLRTFLLMGGQLPERESIVDALERRLISNHDPARIHGDIRPWNIVLSGAALHLIDSEDPRNSSLETDNRGFSRTVRMIRNPRIMEQGQAGWPGRLASLAMTLVSAIAYAGRRLALRLRS</sequence>
<accession>A0A2G1QKD5</accession>
<dbReference type="InterPro" id="IPR011009">
    <property type="entry name" value="Kinase-like_dom_sf"/>
</dbReference>
<evidence type="ECO:0008006" key="3">
    <source>
        <dbReference type="Google" id="ProtNLM"/>
    </source>
</evidence>
<dbReference type="InterPro" id="IPR029063">
    <property type="entry name" value="SAM-dependent_MTases_sf"/>
</dbReference>
<dbReference type="AlphaFoldDB" id="A0A2G1QKD5"/>
<dbReference type="RefSeq" id="WP_099307695.1">
    <property type="nucleotide sequence ID" value="NZ_PDVP01000013.1"/>
</dbReference>